<dbReference type="RefSeq" id="WP_367966028.1">
    <property type="nucleotide sequence ID" value="NZ_JBAKFI010000003.1"/>
</dbReference>
<evidence type="ECO:0000256" key="6">
    <source>
        <dbReference type="ARBA" id="ARBA00022801"/>
    </source>
</evidence>
<evidence type="ECO:0000256" key="5">
    <source>
        <dbReference type="ARBA" id="ARBA00022750"/>
    </source>
</evidence>
<name>A0ABV3S5Z3_9GAMM</name>
<dbReference type="NCBIfam" id="TIGR00077">
    <property type="entry name" value="lspA"/>
    <property type="match status" value="1"/>
</dbReference>
<dbReference type="InterPro" id="IPR001872">
    <property type="entry name" value="Peptidase_A8"/>
</dbReference>
<evidence type="ECO:0000256" key="2">
    <source>
        <dbReference type="ARBA" id="ARBA00022475"/>
    </source>
</evidence>
<evidence type="ECO:0000256" key="4">
    <source>
        <dbReference type="ARBA" id="ARBA00022692"/>
    </source>
</evidence>
<evidence type="ECO:0000256" key="9">
    <source>
        <dbReference type="HAMAP-Rule" id="MF_00161"/>
    </source>
</evidence>
<sequence length="165" mass="17834">MPVNRPARSGLPWGLAVAGLVLVIDQLTKWLALTALQPYQPEPLLPVLNLTLAFNTGAAFSFLADGGGWQRWLLSAVAVAVGVYLLIWLRGLEARRRLEVAGLGLILGGAVGNLVDRLRLGGVIDFIDVHVGGWHWPAFNVADSAITLGVVAVLVTAWRDWRRGR</sequence>
<dbReference type="Proteomes" id="UP001556653">
    <property type="component" value="Unassembled WGS sequence"/>
</dbReference>
<dbReference type="EMBL" id="JBAKFJ010000001">
    <property type="protein sequence ID" value="MEX0385544.1"/>
    <property type="molecule type" value="Genomic_DNA"/>
</dbReference>
<comment type="function">
    <text evidence="9 10">This protein specifically catalyzes the removal of signal peptides from prolipoproteins.</text>
</comment>
<evidence type="ECO:0000256" key="1">
    <source>
        <dbReference type="ARBA" id="ARBA00006139"/>
    </source>
</evidence>
<dbReference type="GO" id="GO:0004190">
    <property type="term" value="F:aspartic-type endopeptidase activity"/>
    <property type="evidence" value="ECO:0007669"/>
    <property type="project" value="UniProtKB-EC"/>
</dbReference>
<comment type="pathway">
    <text evidence="9">Protein modification; lipoprotein biosynthesis (signal peptide cleavage).</text>
</comment>
<feature type="active site" evidence="9">
    <location>
        <position position="125"/>
    </location>
</feature>
<feature type="active site" evidence="9">
    <location>
        <position position="143"/>
    </location>
</feature>
<feature type="transmembrane region" description="Helical" evidence="9">
    <location>
        <begin position="44"/>
        <end position="63"/>
    </location>
</feature>
<organism evidence="12 13">
    <name type="scientific">Spiribacter onubensis</name>
    <dbReference type="NCBI Taxonomy" id="3122420"/>
    <lineage>
        <taxon>Bacteria</taxon>
        <taxon>Pseudomonadati</taxon>
        <taxon>Pseudomonadota</taxon>
        <taxon>Gammaproteobacteria</taxon>
        <taxon>Chromatiales</taxon>
        <taxon>Ectothiorhodospiraceae</taxon>
        <taxon>Spiribacter</taxon>
    </lineage>
</organism>
<dbReference type="PANTHER" id="PTHR33695:SF1">
    <property type="entry name" value="LIPOPROTEIN SIGNAL PEPTIDASE"/>
    <property type="match status" value="1"/>
</dbReference>
<evidence type="ECO:0000256" key="11">
    <source>
        <dbReference type="RuleBase" id="RU004181"/>
    </source>
</evidence>
<keyword evidence="4 9" id="KW-0812">Transmembrane</keyword>
<feature type="transmembrane region" description="Helical" evidence="9">
    <location>
        <begin position="135"/>
        <end position="158"/>
    </location>
</feature>
<evidence type="ECO:0000256" key="7">
    <source>
        <dbReference type="ARBA" id="ARBA00022989"/>
    </source>
</evidence>
<keyword evidence="8 9" id="KW-0472">Membrane</keyword>
<comment type="caution">
    <text evidence="12">The sequence shown here is derived from an EMBL/GenBank/DDBJ whole genome shotgun (WGS) entry which is preliminary data.</text>
</comment>
<protein>
    <recommendedName>
        <fullName evidence="9">Lipoprotein signal peptidase</fullName>
        <ecNumber evidence="9">3.4.23.36</ecNumber>
    </recommendedName>
    <alternativeName>
        <fullName evidence="9">Prolipoprotein signal peptidase</fullName>
    </alternativeName>
    <alternativeName>
        <fullName evidence="9">Signal peptidase II</fullName>
        <shortName evidence="9">SPase II</shortName>
    </alternativeName>
</protein>
<dbReference type="PROSITE" id="PS00855">
    <property type="entry name" value="SPASE_II"/>
    <property type="match status" value="1"/>
</dbReference>
<evidence type="ECO:0000256" key="8">
    <source>
        <dbReference type="ARBA" id="ARBA00023136"/>
    </source>
</evidence>
<reference evidence="12 13" key="1">
    <citation type="submission" date="2024-02" db="EMBL/GenBank/DDBJ databases">
        <title>New especies of Spiribacter isolated from saline water.</title>
        <authorList>
            <person name="Leon M.J."/>
            <person name="De La Haba R."/>
            <person name="Sanchez-Porro C."/>
            <person name="Ventosa A."/>
        </authorList>
    </citation>
    <scope>NUCLEOTIDE SEQUENCE [LARGE SCALE GENOMIC DNA]</scope>
    <source>
        <strain evidence="13">ag22IC4-227</strain>
    </source>
</reference>
<keyword evidence="5 9" id="KW-0064">Aspartyl protease</keyword>
<proteinExistence type="inferred from homology"/>
<evidence type="ECO:0000256" key="3">
    <source>
        <dbReference type="ARBA" id="ARBA00022670"/>
    </source>
</evidence>
<evidence type="ECO:0000313" key="13">
    <source>
        <dbReference type="Proteomes" id="UP001556653"/>
    </source>
</evidence>
<comment type="subcellular location">
    <subcellularLocation>
        <location evidence="9">Cell membrane</location>
        <topology evidence="9">Multi-pass membrane protein</topology>
    </subcellularLocation>
</comment>
<feature type="transmembrane region" description="Helical" evidence="9">
    <location>
        <begin position="98"/>
        <end position="115"/>
    </location>
</feature>
<keyword evidence="2 9" id="KW-1003">Cell membrane</keyword>
<keyword evidence="13" id="KW-1185">Reference proteome</keyword>
<dbReference type="PANTHER" id="PTHR33695">
    <property type="entry name" value="LIPOPROTEIN SIGNAL PEPTIDASE"/>
    <property type="match status" value="1"/>
</dbReference>
<evidence type="ECO:0000256" key="10">
    <source>
        <dbReference type="RuleBase" id="RU000594"/>
    </source>
</evidence>
<keyword evidence="6 9" id="KW-0378">Hydrolase</keyword>
<dbReference type="Pfam" id="PF01252">
    <property type="entry name" value="Peptidase_A8"/>
    <property type="match status" value="1"/>
</dbReference>
<keyword evidence="7 9" id="KW-1133">Transmembrane helix</keyword>
<evidence type="ECO:0000313" key="12">
    <source>
        <dbReference type="EMBL" id="MEX0385544.1"/>
    </source>
</evidence>
<comment type="catalytic activity">
    <reaction evidence="9 10">
        <text>Release of signal peptides from bacterial membrane prolipoproteins. Hydrolyzes -Xaa-Yaa-Zaa-|-(S,diacylglyceryl)Cys-, in which Xaa is hydrophobic (preferably Leu), and Yaa (Ala or Ser) and Zaa (Gly or Ala) have small, neutral side chains.</text>
        <dbReference type="EC" id="3.4.23.36"/>
    </reaction>
</comment>
<dbReference type="PRINTS" id="PR00781">
    <property type="entry name" value="LIPOSIGPTASE"/>
</dbReference>
<gene>
    <name evidence="9 12" type="primary">lspA</name>
    <name evidence="12" type="ORF">V6X64_00865</name>
</gene>
<feature type="transmembrane region" description="Helical" evidence="9">
    <location>
        <begin position="69"/>
        <end position="89"/>
    </location>
</feature>
<feature type="transmembrane region" description="Helical" evidence="9">
    <location>
        <begin position="12"/>
        <end position="32"/>
    </location>
</feature>
<comment type="similarity">
    <text evidence="1 9 11">Belongs to the peptidase A8 family.</text>
</comment>
<dbReference type="HAMAP" id="MF_00161">
    <property type="entry name" value="LspA"/>
    <property type="match status" value="1"/>
</dbReference>
<accession>A0ABV3S5Z3</accession>
<dbReference type="EC" id="3.4.23.36" evidence="9"/>
<keyword evidence="3 9" id="KW-0645">Protease</keyword>